<sequence>MKIMLKSTARSSHLDRLTSIWNTFSRMYSPGILGSSSSWLSNTRPFRSFWTPNSA</sequence>
<evidence type="ECO:0000313" key="1">
    <source>
        <dbReference type="EnsemblPlants" id="ONIVA10G16220.1"/>
    </source>
</evidence>
<dbReference type="AlphaFoldDB" id="A0A0E0IUL8"/>
<dbReference type="EnsemblPlants" id="ONIVA10G16220.1">
    <property type="protein sequence ID" value="ONIVA10G16220.1"/>
    <property type="gene ID" value="ONIVA10G16220"/>
</dbReference>
<accession>A0A0E0IUL8</accession>
<dbReference type="Proteomes" id="UP000006591">
    <property type="component" value="Chromosome 10"/>
</dbReference>
<keyword evidence="2" id="KW-1185">Reference proteome</keyword>
<proteinExistence type="predicted"/>
<reference evidence="1" key="1">
    <citation type="submission" date="2015-04" db="UniProtKB">
        <authorList>
            <consortium name="EnsemblPlants"/>
        </authorList>
    </citation>
    <scope>IDENTIFICATION</scope>
    <source>
        <strain evidence="1">SL10</strain>
    </source>
</reference>
<organism evidence="1">
    <name type="scientific">Oryza nivara</name>
    <name type="common">Indian wild rice</name>
    <name type="synonym">Oryza sativa f. spontanea</name>
    <dbReference type="NCBI Taxonomy" id="4536"/>
    <lineage>
        <taxon>Eukaryota</taxon>
        <taxon>Viridiplantae</taxon>
        <taxon>Streptophyta</taxon>
        <taxon>Embryophyta</taxon>
        <taxon>Tracheophyta</taxon>
        <taxon>Spermatophyta</taxon>
        <taxon>Magnoliopsida</taxon>
        <taxon>Liliopsida</taxon>
        <taxon>Poales</taxon>
        <taxon>Poaceae</taxon>
        <taxon>BOP clade</taxon>
        <taxon>Oryzoideae</taxon>
        <taxon>Oryzeae</taxon>
        <taxon>Oryzinae</taxon>
        <taxon>Oryza</taxon>
    </lineage>
</organism>
<dbReference type="HOGENOM" id="CLU_3035716_0_0_1"/>
<dbReference type="Gramene" id="ONIVA10G16220.1">
    <property type="protein sequence ID" value="ONIVA10G16220.1"/>
    <property type="gene ID" value="ONIVA10G16220"/>
</dbReference>
<protein>
    <submittedName>
        <fullName evidence="1">Uncharacterized protein</fullName>
    </submittedName>
</protein>
<name>A0A0E0IUL8_ORYNI</name>
<reference evidence="1" key="2">
    <citation type="submission" date="2018-04" db="EMBL/GenBank/DDBJ databases">
        <title>OnivRS2 (Oryza nivara Reference Sequence Version 2).</title>
        <authorList>
            <person name="Zhang J."/>
            <person name="Kudrna D."/>
            <person name="Lee S."/>
            <person name="Talag J."/>
            <person name="Rajasekar S."/>
            <person name="Welchert J."/>
            <person name="Hsing Y.-I."/>
            <person name="Wing R.A."/>
        </authorList>
    </citation>
    <scope>NUCLEOTIDE SEQUENCE [LARGE SCALE GENOMIC DNA]</scope>
</reference>
<evidence type="ECO:0000313" key="2">
    <source>
        <dbReference type="Proteomes" id="UP000006591"/>
    </source>
</evidence>